<evidence type="ECO:0000313" key="4">
    <source>
        <dbReference type="Proteomes" id="UP000470384"/>
    </source>
</evidence>
<proteinExistence type="predicted"/>
<feature type="region of interest" description="Disordered" evidence="2">
    <location>
        <begin position="16"/>
        <end position="36"/>
    </location>
</feature>
<dbReference type="RefSeq" id="WP_160588643.1">
    <property type="nucleotide sequence ID" value="NZ_BMHN01000001.1"/>
</dbReference>
<dbReference type="EMBL" id="WXYQ01000009">
    <property type="protein sequence ID" value="NBG96602.1"/>
    <property type="molecule type" value="Genomic_DNA"/>
</dbReference>
<feature type="coiled-coil region" evidence="1">
    <location>
        <begin position="52"/>
        <end position="79"/>
    </location>
</feature>
<organism evidence="3 4">
    <name type="scientific">Pyruvatibacter mobilis</name>
    <dbReference type="NCBI Taxonomy" id="1712261"/>
    <lineage>
        <taxon>Bacteria</taxon>
        <taxon>Pseudomonadati</taxon>
        <taxon>Pseudomonadota</taxon>
        <taxon>Alphaproteobacteria</taxon>
        <taxon>Hyphomicrobiales</taxon>
        <taxon>Parvibaculaceae</taxon>
        <taxon>Pyruvatibacter</taxon>
    </lineage>
</organism>
<evidence type="ECO:0000256" key="1">
    <source>
        <dbReference type="SAM" id="Coils"/>
    </source>
</evidence>
<keyword evidence="1" id="KW-0175">Coiled coil</keyword>
<keyword evidence="4" id="KW-1185">Reference proteome</keyword>
<protein>
    <submittedName>
        <fullName evidence="3">Uncharacterized protein</fullName>
    </submittedName>
</protein>
<sequence>MGDVIAFVPQGLGVSAGRHDDQGAIPGATPQDGSMGLGPDVAAKMERVVSEMAVQRAEVDRFQRTMADLKGQMDALSDNFQAYGRALDAIPHRALRKQAEQLARTMDIDAPGAAAIRRDIKPR</sequence>
<gene>
    <name evidence="3" type="ORF">GTQ45_12745</name>
</gene>
<accession>A0A845QDE6</accession>
<name>A0A845QDE6_9HYPH</name>
<dbReference type="AlphaFoldDB" id="A0A845QDE6"/>
<evidence type="ECO:0000256" key="2">
    <source>
        <dbReference type="SAM" id="MobiDB-lite"/>
    </source>
</evidence>
<dbReference type="Proteomes" id="UP000470384">
    <property type="component" value="Unassembled WGS sequence"/>
</dbReference>
<comment type="caution">
    <text evidence="3">The sequence shown here is derived from an EMBL/GenBank/DDBJ whole genome shotgun (WGS) entry which is preliminary data.</text>
</comment>
<dbReference type="GeneID" id="300654033"/>
<evidence type="ECO:0000313" key="3">
    <source>
        <dbReference type="EMBL" id="NBG96602.1"/>
    </source>
</evidence>
<reference evidence="3 4" key="1">
    <citation type="journal article" date="2016" name="Int. J. Syst. Evol. Microbiol.">
        <title>Pyruvatibacter mobilis gen. nov., sp. nov., a marine bacterium from the culture broth of Picochlorum sp. 122.</title>
        <authorList>
            <person name="Wang G."/>
            <person name="Tang M."/>
            <person name="Wu H."/>
            <person name="Dai S."/>
            <person name="Li T."/>
            <person name="Chen C."/>
            <person name="He H."/>
            <person name="Fan J."/>
            <person name="Xiang W."/>
            <person name="Li X."/>
        </authorList>
    </citation>
    <scope>NUCLEOTIDE SEQUENCE [LARGE SCALE GENOMIC DNA]</scope>
    <source>
        <strain evidence="3 4">GYP-11</strain>
    </source>
</reference>